<protein>
    <submittedName>
        <fullName evidence="1">Predicted N-formylglutamate amidohydrolase</fullName>
    </submittedName>
</protein>
<evidence type="ECO:0000313" key="1">
    <source>
        <dbReference type="EMBL" id="SIN96027.1"/>
    </source>
</evidence>
<dbReference type="InterPro" id="IPR007709">
    <property type="entry name" value="N-FG_amidohydro"/>
</dbReference>
<dbReference type="STRING" id="1123272.SAMN02745824_2441"/>
<reference evidence="2" key="1">
    <citation type="submission" date="2016-11" db="EMBL/GenBank/DDBJ databases">
        <authorList>
            <person name="Varghese N."/>
            <person name="Submissions S."/>
        </authorList>
    </citation>
    <scope>NUCLEOTIDE SEQUENCE [LARGE SCALE GENOMIC DNA]</scope>
    <source>
        <strain evidence="2">DSM 22363</strain>
    </source>
</reference>
<dbReference type="Proteomes" id="UP000185192">
    <property type="component" value="Unassembled WGS sequence"/>
</dbReference>
<keyword evidence="2" id="KW-1185">Reference proteome</keyword>
<dbReference type="GO" id="GO:0016787">
    <property type="term" value="F:hydrolase activity"/>
    <property type="evidence" value="ECO:0007669"/>
    <property type="project" value="UniProtKB-KW"/>
</dbReference>
<dbReference type="EMBL" id="FSQW01000002">
    <property type="protein sequence ID" value="SIN96027.1"/>
    <property type="molecule type" value="Genomic_DNA"/>
</dbReference>
<accession>A0A1N6FL78</accession>
<dbReference type="SUPFAM" id="SSF53187">
    <property type="entry name" value="Zn-dependent exopeptidases"/>
    <property type="match status" value="1"/>
</dbReference>
<evidence type="ECO:0000313" key="2">
    <source>
        <dbReference type="Proteomes" id="UP000185192"/>
    </source>
</evidence>
<gene>
    <name evidence="1" type="ORF">SAMN02745824_2441</name>
</gene>
<dbReference type="Pfam" id="PF05013">
    <property type="entry name" value="FGase"/>
    <property type="match status" value="1"/>
</dbReference>
<name>A0A1N6FL78_9SPHN</name>
<sequence length="244" mass="27556">MTDAFKILGSPQPGQLLIVADHASSFVPPDIDLGISQTFHKDHIAVDIGTMEIARMMTEKTSHLAIAGGVSRLVVDLNRYPDERSVVPEHSDGVQIHGNRIDDGERQRRLDRYFHPYHDQVSRLISELKPSLVLSLHSFTPSLRSNRNIERPWEIGVLYNYYDTASKLAFRYLEEEKLIVGDQFPYSGKDLNATMNRQAEAIDQPYLGVEIRQDLIGNEMGQRHFAELLLRTCDKVRTGLASGG</sequence>
<proteinExistence type="predicted"/>
<organism evidence="1 2">
    <name type="scientific">Parasphingorhabdus marina DSM 22363</name>
    <dbReference type="NCBI Taxonomy" id="1123272"/>
    <lineage>
        <taxon>Bacteria</taxon>
        <taxon>Pseudomonadati</taxon>
        <taxon>Pseudomonadota</taxon>
        <taxon>Alphaproteobacteria</taxon>
        <taxon>Sphingomonadales</taxon>
        <taxon>Sphingomonadaceae</taxon>
        <taxon>Parasphingorhabdus</taxon>
    </lineage>
</organism>
<dbReference type="Gene3D" id="3.40.630.40">
    <property type="entry name" value="Zn-dependent exopeptidases"/>
    <property type="match status" value="1"/>
</dbReference>
<keyword evidence="1" id="KW-0378">Hydrolase</keyword>
<dbReference type="AlphaFoldDB" id="A0A1N6FL78"/>